<dbReference type="SMART" id="SM00579">
    <property type="entry name" value="FBD"/>
    <property type="match status" value="1"/>
</dbReference>
<dbReference type="Proteomes" id="UP000316621">
    <property type="component" value="Chromosome 4"/>
</dbReference>
<protein>
    <recommendedName>
        <fullName evidence="1">FBD domain-containing protein</fullName>
    </recommendedName>
</protein>
<accession>A0A4Y7JD92</accession>
<dbReference type="EMBL" id="CM010718">
    <property type="protein sequence ID" value="RZC57871.1"/>
    <property type="molecule type" value="Genomic_DNA"/>
</dbReference>
<sequence>MAHYSLENCSPLSNVDFEMTLEGGGRDENAEAYLKLPSEQKEVYAKRMLKFLRAVSMVKRMKISIGFLEGSLWFLKVVSRAPDLSDCQPLRLSNLQTLMLGMWSTRGCLRAIAFLLSISPNITKLFVKSKESNLADVGDDWEAGLSLPGILSHLKYVHIREAEGCDAELKLLSFLLKSAKVLKQVVLHPRSTIDSPDRVRRQFGSKLRALPRASSHIIMRWPATKSAYLIK</sequence>
<feature type="domain" description="FBD" evidence="1">
    <location>
        <begin position="148"/>
        <end position="220"/>
    </location>
</feature>
<proteinExistence type="predicted"/>
<evidence type="ECO:0000259" key="1">
    <source>
        <dbReference type="SMART" id="SM00579"/>
    </source>
</evidence>
<dbReference type="InterPro" id="IPR006566">
    <property type="entry name" value="FBD"/>
</dbReference>
<name>A0A4Y7JD92_PAPSO</name>
<organism evidence="2 3">
    <name type="scientific">Papaver somniferum</name>
    <name type="common">Opium poppy</name>
    <dbReference type="NCBI Taxonomy" id="3469"/>
    <lineage>
        <taxon>Eukaryota</taxon>
        <taxon>Viridiplantae</taxon>
        <taxon>Streptophyta</taxon>
        <taxon>Embryophyta</taxon>
        <taxon>Tracheophyta</taxon>
        <taxon>Spermatophyta</taxon>
        <taxon>Magnoliopsida</taxon>
        <taxon>Ranunculales</taxon>
        <taxon>Papaveraceae</taxon>
        <taxon>Papaveroideae</taxon>
        <taxon>Papaver</taxon>
    </lineage>
</organism>
<dbReference type="Gramene" id="RZC57871">
    <property type="protein sequence ID" value="RZC57871"/>
    <property type="gene ID" value="C5167_005164"/>
</dbReference>
<evidence type="ECO:0000313" key="3">
    <source>
        <dbReference type="Proteomes" id="UP000316621"/>
    </source>
</evidence>
<dbReference type="Pfam" id="PF08387">
    <property type="entry name" value="FBD"/>
    <property type="match status" value="1"/>
</dbReference>
<reference evidence="2 3" key="1">
    <citation type="journal article" date="2018" name="Science">
        <title>The opium poppy genome and morphinan production.</title>
        <authorList>
            <person name="Guo L."/>
            <person name="Winzer T."/>
            <person name="Yang X."/>
            <person name="Li Y."/>
            <person name="Ning Z."/>
            <person name="He Z."/>
            <person name="Teodor R."/>
            <person name="Lu Y."/>
            <person name="Bowser T.A."/>
            <person name="Graham I.A."/>
            <person name="Ye K."/>
        </authorList>
    </citation>
    <scope>NUCLEOTIDE SEQUENCE [LARGE SCALE GENOMIC DNA]</scope>
    <source>
        <strain evidence="3">cv. HN1</strain>
        <tissue evidence="2">Leaves</tissue>
    </source>
</reference>
<gene>
    <name evidence="2" type="ORF">C5167_005164</name>
</gene>
<evidence type="ECO:0000313" key="2">
    <source>
        <dbReference type="EMBL" id="RZC57871.1"/>
    </source>
</evidence>
<dbReference type="AlphaFoldDB" id="A0A4Y7JD92"/>
<keyword evidence="3" id="KW-1185">Reference proteome</keyword>